<name>A0A1Y0CC69_9MYCO</name>
<dbReference type="PRINTS" id="PR00080">
    <property type="entry name" value="SDRFAMILY"/>
</dbReference>
<dbReference type="OrthoDB" id="4374579at2"/>
<dbReference type="FunFam" id="3.40.50.720:FF:000084">
    <property type="entry name" value="Short-chain dehydrogenase reductase"/>
    <property type="match status" value="1"/>
</dbReference>
<dbReference type="SUPFAM" id="SSF51735">
    <property type="entry name" value="NAD(P)-binding Rossmann-fold domains"/>
    <property type="match status" value="1"/>
</dbReference>
<reference evidence="3 4" key="1">
    <citation type="submission" date="2017-04" db="EMBL/GenBank/DDBJ databases">
        <title>Whole Genome Sequence of 1,4-Dioxane Degrading Bacterium Mycobacterium dioxanotrophicus PH-06.</title>
        <authorList>
            <person name="He Y."/>
        </authorList>
    </citation>
    <scope>NUCLEOTIDE SEQUENCE [LARGE SCALE GENOMIC DNA]</scope>
    <source>
        <strain evidence="3 4">PH-06</strain>
    </source>
</reference>
<evidence type="ECO:0000256" key="2">
    <source>
        <dbReference type="ARBA" id="ARBA00023002"/>
    </source>
</evidence>
<dbReference type="CDD" id="cd05233">
    <property type="entry name" value="SDR_c"/>
    <property type="match status" value="1"/>
</dbReference>
<evidence type="ECO:0000313" key="4">
    <source>
        <dbReference type="Proteomes" id="UP000195331"/>
    </source>
</evidence>
<comment type="similarity">
    <text evidence="1">Belongs to the short-chain dehydrogenases/reductases (SDR) family.</text>
</comment>
<dbReference type="EMBL" id="CP020809">
    <property type="protein sequence ID" value="ART72851.1"/>
    <property type="molecule type" value="Genomic_DNA"/>
</dbReference>
<protein>
    <submittedName>
        <fullName evidence="3">3-oxoacyl-ACP reductase</fullName>
    </submittedName>
</protein>
<evidence type="ECO:0000256" key="1">
    <source>
        <dbReference type="ARBA" id="ARBA00006484"/>
    </source>
</evidence>
<dbReference type="Gene3D" id="3.40.50.720">
    <property type="entry name" value="NAD(P)-binding Rossmann-like Domain"/>
    <property type="match status" value="1"/>
</dbReference>
<keyword evidence="4" id="KW-1185">Reference proteome</keyword>
<proteinExistence type="inferred from homology"/>
<dbReference type="GO" id="GO:0016491">
    <property type="term" value="F:oxidoreductase activity"/>
    <property type="evidence" value="ECO:0007669"/>
    <property type="project" value="UniProtKB-KW"/>
</dbReference>
<dbReference type="AlphaFoldDB" id="A0A1Y0CC69"/>
<keyword evidence="2" id="KW-0560">Oxidoreductase</keyword>
<dbReference type="Proteomes" id="UP000195331">
    <property type="component" value="Chromosome"/>
</dbReference>
<dbReference type="RefSeq" id="WP_087080518.1">
    <property type="nucleotide sequence ID" value="NZ_CP020809.1"/>
</dbReference>
<sequence>MIQEFSGKTVLVSGAARGQGAAHALRFAEAGASVVVSDLRDDLGEGVVEQIRMKGGQAVYQHLDVRDGGDWDTAVARAESVFGGLDILINNAGVVACEPVDTCTDDTWNNVMQTNAAGVFQGMRAAVPAMRRRGGGAIVNTASMMGLVGSWGYAAYIASKFAVVGLTKSAALTYAADNIRVNAVAPGCVDTPMLDEEKKIMATNPYWDFDEWVANQPISTIAQPEEVSELVLFLASGRARYCTGGVYPIDGGSTAG</sequence>
<dbReference type="Pfam" id="PF13561">
    <property type="entry name" value="adh_short_C2"/>
    <property type="match status" value="1"/>
</dbReference>
<dbReference type="InterPro" id="IPR002347">
    <property type="entry name" value="SDR_fam"/>
</dbReference>
<dbReference type="PANTHER" id="PTHR24321">
    <property type="entry name" value="DEHYDROGENASES, SHORT CHAIN"/>
    <property type="match status" value="1"/>
</dbReference>
<dbReference type="PRINTS" id="PR00081">
    <property type="entry name" value="GDHRDH"/>
</dbReference>
<gene>
    <name evidence="3" type="ORF">BTO20_33665</name>
</gene>
<dbReference type="InterPro" id="IPR036291">
    <property type="entry name" value="NAD(P)-bd_dom_sf"/>
</dbReference>
<accession>A0A1Y0CC69</accession>
<dbReference type="KEGG" id="mdx:BTO20_33665"/>
<dbReference type="PANTHER" id="PTHR24321:SF8">
    <property type="entry name" value="ESTRADIOL 17-BETA-DEHYDROGENASE 8-RELATED"/>
    <property type="match status" value="1"/>
</dbReference>
<organism evidence="3 4">
    <name type="scientific">Mycobacterium dioxanotrophicus</name>
    <dbReference type="NCBI Taxonomy" id="482462"/>
    <lineage>
        <taxon>Bacteria</taxon>
        <taxon>Bacillati</taxon>
        <taxon>Actinomycetota</taxon>
        <taxon>Actinomycetes</taxon>
        <taxon>Mycobacteriales</taxon>
        <taxon>Mycobacteriaceae</taxon>
        <taxon>Mycobacterium</taxon>
    </lineage>
</organism>
<evidence type="ECO:0000313" key="3">
    <source>
        <dbReference type="EMBL" id="ART72851.1"/>
    </source>
</evidence>